<evidence type="ECO:0000313" key="2">
    <source>
        <dbReference type="EMBL" id="RRT60984.1"/>
    </source>
</evidence>
<dbReference type="AlphaFoldDB" id="A0A426ZAI5"/>
<protein>
    <submittedName>
        <fullName evidence="2">Uncharacterized protein</fullName>
    </submittedName>
</protein>
<comment type="caution">
    <text evidence="2">The sequence shown here is derived from an EMBL/GenBank/DDBJ whole genome shotgun (WGS) entry which is preliminary data.</text>
</comment>
<dbReference type="EMBL" id="AMZH03007577">
    <property type="protein sequence ID" value="RRT60984.1"/>
    <property type="molecule type" value="Genomic_DNA"/>
</dbReference>
<evidence type="ECO:0000313" key="3">
    <source>
        <dbReference type="Proteomes" id="UP000287651"/>
    </source>
</evidence>
<dbReference type="Proteomes" id="UP000287651">
    <property type="component" value="Unassembled WGS sequence"/>
</dbReference>
<evidence type="ECO:0000256" key="1">
    <source>
        <dbReference type="SAM" id="MobiDB-lite"/>
    </source>
</evidence>
<accession>A0A426ZAI5</accession>
<feature type="compositionally biased region" description="Basic and acidic residues" evidence="1">
    <location>
        <begin position="38"/>
        <end position="52"/>
    </location>
</feature>
<feature type="region of interest" description="Disordered" evidence="1">
    <location>
        <begin position="19"/>
        <end position="52"/>
    </location>
</feature>
<feature type="non-terminal residue" evidence="2">
    <location>
        <position position="77"/>
    </location>
</feature>
<reference evidence="2 3" key="1">
    <citation type="journal article" date="2014" name="Agronomy (Basel)">
        <title>A Draft Genome Sequence for Ensete ventricosum, the Drought-Tolerant Tree Against Hunger.</title>
        <authorList>
            <person name="Harrison J."/>
            <person name="Moore K.A."/>
            <person name="Paszkiewicz K."/>
            <person name="Jones T."/>
            <person name="Grant M."/>
            <person name="Ambacheew D."/>
            <person name="Muzemil S."/>
            <person name="Studholme D.J."/>
        </authorList>
    </citation>
    <scope>NUCLEOTIDE SEQUENCE [LARGE SCALE GENOMIC DNA]</scope>
</reference>
<organism evidence="2 3">
    <name type="scientific">Ensete ventricosum</name>
    <name type="common">Abyssinian banana</name>
    <name type="synonym">Musa ensete</name>
    <dbReference type="NCBI Taxonomy" id="4639"/>
    <lineage>
        <taxon>Eukaryota</taxon>
        <taxon>Viridiplantae</taxon>
        <taxon>Streptophyta</taxon>
        <taxon>Embryophyta</taxon>
        <taxon>Tracheophyta</taxon>
        <taxon>Spermatophyta</taxon>
        <taxon>Magnoliopsida</taxon>
        <taxon>Liliopsida</taxon>
        <taxon>Zingiberales</taxon>
        <taxon>Musaceae</taxon>
        <taxon>Ensete</taxon>
    </lineage>
</organism>
<gene>
    <name evidence="2" type="ORF">B296_00043103</name>
</gene>
<name>A0A426ZAI5_ENSVE</name>
<sequence length="77" mass="8504">MDGTCRGEGEKWIGVWEIATDEENSRADNGEGDGEDSGEGKSGCREGEGEIERVTLSRRQSRRFACAGKLVADRRRK</sequence>
<proteinExistence type="predicted"/>